<reference evidence="1 2" key="1">
    <citation type="submission" date="2019-10" db="EMBL/GenBank/DDBJ databases">
        <authorList>
            <person name="Palmer J.M."/>
        </authorList>
    </citation>
    <scope>NUCLEOTIDE SEQUENCE [LARGE SCALE GENOMIC DNA]</scope>
    <source>
        <strain evidence="1 2">TWF718</strain>
    </source>
</reference>
<dbReference type="Proteomes" id="UP001313282">
    <property type="component" value="Unassembled WGS sequence"/>
</dbReference>
<keyword evidence="2" id="KW-1185">Reference proteome</keyword>
<protein>
    <submittedName>
        <fullName evidence="1">Uncharacterized protein</fullName>
    </submittedName>
</protein>
<comment type="caution">
    <text evidence="1">The sequence shown here is derived from an EMBL/GenBank/DDBJ whole genome shotgun (WGS) entry which is preliminary data.</text>
</comment>
<dbReference type="EMBL" id="JAVHNR010000001">
    <property type="protein sequence ID" value="KAK6355928.1"/>
    <property type="molecule type" value="Genomic_DNA"/>
</dbReference>
<evidence type="ECO:0000313" key="2">
    <source>
        <dbReference type="Proteomes" id="UP001313282"/>
    </source>
</evidence>
<evidence type="ECO:0000313" key="1">
    <source>
        <dbReference type="EMBL" id="KAK6355928.1"/>
    </source>
</evidence>
<sequence>MVNFRRIGQRLSGNQYTALHLTLEQLHAVAAGWWIFRELKSTKPRPEWYQILRSVATGYTVQQLEQRPSVPKAEEPNSQPGLASKLVASYRRLSTSRRPT</sequence>
<name>A0AAN8MWZ0_9PEZI</name>
<organism evidence="1 2">
    <name type="scientific">Orbilia javanica</name>
    <dbReference type="NCBI Taxonomy" id="47235"/>
    <lineage>
        <taxon>Eukaryota</taxon>
        <taxon>Fungi</taxon>
        <taxon>Dikarya</taxon>
        <taxon>Ascomycota</taxon>
        <taxon>Pezizomycotina</taxon>
        <taxon>Orbiliomycetes</taxon>
        <taxon>Orbiliales</taxon>
        <taxon>Orbiliaceae</taxon>
        <taxon>Orbilia</taxon>
    </lineage>
</organism>
<accession>A0AAN8MWZ0</accession>
<gene>
    <name evidence="1" type="ORF">TWF718_000306</name>
</gene>
<proteinExistence type="predicted"/>
<dbReference type="AlphaFoldDB" id="A0AAN8MWZ0"/>